<feature type="compositionally biased region" description="Basic and acidic residues" evidence="1">
    <location>
        <begin position="49"/>
        <end position="58"/>
    </location>
</feature>
<feature type="compositionally biased region" description="Low complexity" evidence="1">
    <location>
        <begin position="101"/>
        <end position="121"/>
    </location>
</feature>
<keyword evidence="3" id="KW-1185">Reference proteome</keyword>
<dbReference type="EMBL" id="WJBH02000010">
    <property type="protein sequence ID" value="KAI9551874.1"/>
    <property type="molecule type" value="Genomic_DNA"/>
</dbReference>
<evidence type="ECO:0000313" key="2">
    <source>
        <dbReference type="EMBL" id="KAI9551874.1"/>
    </source>
</evidence>
<dbReference type="Proteomes" id="UP000820818">
    <property type="component" value="Linkage Group LG10"/>
</dbReference>
<proteinExistence type="predicted"/>
<feature type="region of interest" description="Disordered" evidence="1">
    <location>
        <begin position="1"/>
        <end position="149"/>
    </location>
</feature>
<gene>
    <name evidence="2" type="ORF">GHT06_022210</name>
</gene>
<feature type="compositionally biased region" description="Low complexity" evidence="1">
    <location>
        <begin position="61"/>
        <end position="71"/>
    </location>
</feature>
<feature type="compositionally biased region" description="Polar residues" evidence="1">
    <location>
        <begin position="138"/>
        <end position="149"/>
    </location>
</feature>
<evidence type="ECO:0000313" key="3">
    <source>
        <dbReference type="Proteomes" id="UP000820818"/>
    </source>
</evidence>
<feature type="compositionally biased region" description="Pro residues" evidence="1">
    <location>
        <begin position="72"/>
        <end position="81"/>
    </location>
</feature>
<reference evidence="2 3" key="1">
    <citation type="submission" date="2022-05" db="EMBL/GenBank/DDBJ databases">
        <title>A multi-omics perspective on studying reproductive biology in Daphnia sinensis.</title>
        <authorList>
            <person name="Jia J."/>
        </authorList>
    </citation>
    <scope>NUCLEOTIDE SEQUENCE [LARGE SCALE GENOMIC DNA]</scope>
    <source>
        <strain evidence="2 3">WSL</strain>
    </source>
</reference>
<protein>
    <submittedName>
        <fullName evidence="2">Uncharacterized protein</fullName>
    </submittedName>
</protein>
<dbReference type="AlphaFoldDB" id="A0AAD5KH70"/>
<feature type="compositionally biased region" description="Pro residues" evidence="1">
    <location>
        <begin position="35"/>
        <end position="48"/>
    </location>
</feature>
<sequence>MGSMFKWKVSSLGSRGNGNSSGGSKKADKHLNNNAPPPATTQQPPPPTDKAKTSDSRDNCPPAQKAIQQPQPQQPVPPPFSPILARSADGFSPRQRPSLVQQPHQQQQQHLQQQQLQQTQPKSIGHHYRPVPPAEPQYHQQQHGAADGSQSWNEWNQQLLPLRLFLARNQQSDSFNLEMVMKSLKPVTFLMGELPVSVGCLRDKK</sequence>
<name>A0AAD5KH70_9CRUS</name>
<accession>A0AAD5KH70</accession>
<comment type="caution">
    <text evidence="2">The sequence shown here is derived from an EMBL/GenBank/DDBJ whole genome shotgun (WGS) entry which is preliminary data.</text>
</comment>
<organism evidence="2 3">
    <name type="scientific">Daphnia sinensis</name>
    <dbReference type="NCBI Taxonomy" id="1820382"/>
    <lineage>
        <taxon>Eukaryota</taxon>
        <taxon>Metazoa</taxon>
        <taxon>Ecdysozoa</taxon>
        <taxon>Arthropoda</taxon>
        <taxon>Crustacea</taxon>
        <taxon>Branchiopoda</taxon>
        <taxon>Diplostraca</taxon>
        <taxon>Cladocera</taxon>
        <taxon>Anomopoda</taxon>
        <taxon>Daphniidae</taxon>
        <taxon>Daphnia</taxon>
        <taxon>Daphnia similis group</taxon>
    </lineage>
</organism>
<evidence type="ECO:0000256" key="1">
    <source>
        <dbReference type="SAM" id="MobiDB-lite"/>
    </source>
</evidence>